<sequence>MPLSATQMRNLALAWQCFETEPKVDYDKFHRLAGLASAHSARELLRVTKKKLREEYGDPSSDVTAFGKGTGTPKATPSKATPKKNTPMPAAKGTPMTGTGKKRGRKAAGETEGDGVNGEEGKEDGDDEESPSKKAKNTPKVTVNVKKEKEGGDDDFGFADFD</sequence>
<name>A0AAV9PHH9_9PEZI</name>
<dbReference type="EMBL" id="JAVRRT010000004">
    <property type="protein sequence ID" value="KAK5173011.1"/>
    <property type="molecule type" value="Genomic_DNA"/>
</dbReference>
<gene>
    <name evidence="2" type="ORF">LTR77_003133</name>
</gene>
<organism evidence="2 3">
    <name type="scientific">Saxophila tyrrhenica</name>
    <dbReference type="NCBI Taxonomy" id="1690608"/>
    <lineage>
        <taxon>Eukaryota</taxon>
        <taxon>Fungi</taxon>
        <taxon>Dikarya</taxon>
        <taxon>Ascomycota</taxon>
        <taxon>Pezizomycotina</taxon>
        <taxon>Dothideomycetes</taxon>
        <taxon>Dothideomycetidae</taxon>
        <taxon>Mycosphaerellales</taxon>
        <taxon>Extremaceae</taxon>
        <taxon>Saxophila</taxon>
    </lineage>
</organism>
<proteinExistence type="predicted"/>
<evidence type="ECO:0000313" key="3">
    <source>
        <dbReference type="Proteomes" id="UP001337655"/>
    </source>
</evidence>
<evidence type="ECO:0000256" key="1">
    <source>
        <dbReference type="SAM" id="MobiDB-lite"/>
    </source>
</evidence>
<dbReference type="AlphaFoldDB" id="A0AAV9PHH9"/>
<protein>
    <submittedName>
        <fullName evidence="2">Uncharacterized protein</fullName>
    </submittedName>
</protein>
<accession>A0AAV9PHH9</accession>
<dbReference type="GeneID" id="89924480"/>
<feature type="compositionally biased region" description="Acidic residues" evidence="1">
    <location>
        <begin position="151"/>
        <end position="162"/>
    </location>
</feature>
<feature type="compositionally biased region" description="Low complexity" evidence="1">
    <location>
        <begin position="72"/>
        <end position="99"/>
    </location>
</feature>
<dbReference type="RefSeq" id="XP_064661729.1">
    <property type="nucleotide sequence ID" value="XM_064800390.1"/>
</dbReference>
<reference evidence="2 3" key="1">
    <citation type="submission" date="2023-08" db="EMBL/GenBank/DDBJ databases">
        <title>Black Yeasts Isolated from many extreme environments.</title>
        <authorList>
            <person name="Coleine C."/>
            <person name="Stajich J.E."/>
            <person name="Selbmann L."/>
        </authorList>
    </citation>
    <scope>NUCLEOTIDE SEQUENCE [LARGE SCALE GENOMIC DNA]</scope>
    <source>
        <strain evidence="2 3">CCFEE 5935</strain>
    </source>
</reference>
<evidence type="ECO:0000313" key="2">
    <source>
        <dbReference type="EMBL" id="KAK5173011.1"/>
    </source>
</evidence>
<keyword evidence="3" id="KW-1185">Reference proteome</keyword>
<comment type="caution">
    <text evidence="2">The sequence shown here is derived from an EMBL/GenBank/DDBJ whole genome shotgun (WGS) entry which is preliminary data.</text>
</comment>
<dbReference type="Proteomes" id="UP001337655">
    <property type="component" value="Unassembled WGS sequence"/>
</dbReference>
<feature type="region of interest" description="Disordered" evidence="1">
    <location>
        <begin position="52"/>
        <end position="162"/>
    </location>
</feature>